<dbReference type="Proteomes" id="UP000014634">
    <property type="component" value="Unassembled WGS sequence"/>
</dbReference>
<dbReference type="PANTHER" id="PTHR36178">
    <property type="entry name" value="SLR0625 PROTEIN"/>
    <property type="match status" value="1"/>
</dbReference>
<name>A0AA87NSY3_TREMD</name>
<organism evidence="2 3">
    <name type="scientific">Treponema medium ATCC 700293</name>
    <dbReference type="NCBI Taxonomy" id="1125700"/>
    <lineage>
        <taxon>Bacteria</taxon>
        <taxon>Pseudomonadati</taxon>
        <taxon>Spirochaetota</taxon>
        <taxon>Spirochaetia</taxon>
        <taxon>Spirochaetales</taxon>
        <taxon>Treponemataceae</taxon>
        <taxon>Treponema</taxon>
    </lineage>
</organism>
<keyword evidence="1" id="KW-0812">Transmembrane</keyword>
<feature type="transmembrane region" description="Helical" evidence="1">
    <location>
        <begin position="101"/>
        <end position="122"/>
    </location>
</feature>
<proteinExistence type="predicted"/>
<feature type="transmembrane region" description="Helical" evidence="1">
    <location>
        <begin position="62"/>
        <end position="80"/>
    </location>
</feature>
<dbReference type="Pfam" id="PF03616">
    <property type="entry name" value="Glt_symporter"/>
    <property type="match status" value="1"/>
</dbReference>
<dbReference type="PANTHER" id="PTHR36178:SF1">
    <property type="entry name" value="SODIUM_GLUTAMATE SYMPORTER"/>
    <property type="match status" value="1"/>
</dbReference>
<keyword evidence="1" id="KW-0472">Membrane</keyword>
<dbReference type="GO" id="GO:0015813">
    <property type="term" value="P:L-glutamate transmembrane transport"/>
    <property type="evidence" value="ECO:0007669"/>
    <property type="project" value="InterPro"/>
</dbReference>
<feature type="transmembrane region" description="Helical" evidence="1">
    <location>
        <begin position="420"/>
        <end position="439"/>
    </location>
</feature>
<reference evidence="2 3" key="1">
    <citation type="submission" date="2013-04" db="EMBL/GenBank/DDBJ databases">
        <title>The Genome Sequence of Treponema medium ATCC 700293.</title>
        <authorList>
            <consortium name="The Broad Institute Genomics Platform"/>
            <person name="Earl A."/>
            <person name="Ward D."/>
            <person name="Feldgarden M."/>
            <person name="Gevers D."/>
            <person name="Leonetti C."/>
            <person name="Blanton J.M."/>
            <person name="Dewhirst F.E."/>
            <person name="Izard J."/>
            <person name="Walker B."/>
            <person name="Young S."/>
            <person name="Zeng Q."/>
            <person name="Gargeya S."/>
            <person name="Fitzgerald M."/>
            <person name="Haas B."/>
            <person name="Abouelleil A."/>
            <person name="Allen A.W."/>
            <person name="Alvarado L."/>
            <person name="Arachchi H.M."/>
            <person name="Berlin A.M."/>
            <person name="Chapman S.B."/>
            <person name="Gainer-Dewar J."/>
            <person name="Goldberg J."/>
            <person name="Griggs A."/>
            <person name="Gujja S."/>
            <person name="Hansen M."/>
            <person name="Howarth C."/>
            <person name="Imamovic A."/>
            <person name="Ireland A."/>
            <person name="Larimer J."/>
            <person name="McCowan C."/>
            <person name="Murphy C."/>
            <person name="Pearson M."/>
            <person name="Poon T.W."/>
            <person name="Priest M."/>
            <person name="Roberts A."/>
            <person name="Saif S."/>
            <person name="Shea T."/>
            <person name="Sisk P."/>
            <person name="Sykes S."/>
            <person name="Wortman J."/>
            <person name="Nusbaum C."/>
            <person name="Birren B."/>
        </authorList>
    </citation>
    <scope>NUCLEOTIDE SEQUENCE [LARGE SCALE GENOMIC DNA]</scope>
    <source>
        <strain evidence="2 3">ATCC 700293</strain>
    </source>
</reference>
<feature type="transmembrane region" description="Helical" evidence="1">
    <location>
        <begin position="37"/>
        <end position="56"/>
    </location>
</feature>
<dbReference type="RefSeq" id="WP_016523297.1">
    <property type="nucleotide sequence ID" value="NZ_KE332517.1"/>
</dbReference>
<protein>
    <submittedName>
        <fullName evidence="2">Sodium/glutamate symporter</fullName>
    </submittedName>
</protein>
<feature type="transmembrane region" description="Helical" evidence="1">
    <location>
        <begin position="128"/>
        <end position="150"/>
    </location>
</feature>
<feature type="transmembrane region" description="Helical" evidence="1">
    <location>
        <begin position="162"/>
        <end position="184"/>
    </location>
</feature>
<accession>A0AA87NSY3</accession>
<feature type="transmembrane region" description="Helical" evidence="1">
    <location>
        <begin position="255"/>
        <end position="277"/>
    </location>
</feature>
<feature type="transmembrane region" description="Helical" evidence="1">
    <location>
        <begin position="230"/>
        <end position="248"/>
    </location>
</feature>
<dbReference type="GO" id="GO:0015501">
    <property type="term" value="F:glutamate:sodium symporter activity"/>
    <property type="evidence" value="ECO:0007669"/>
    <property type="project" value="InterPro"/>
</dbReference>
<feature type="transmembrane region" description="Helical" evidence="1">
    <location>
        <begin position="6"/>
        <end position="25"/>
    </location>
</feature>
<evidence type="ECO:0000313" key="3">
    <source>
        <dbReference type="Proteomes" id="UP000014634"/>
    </source>
</evidence>
<dbReference type="EMBL" id="ATFE01000009">
    <property type="protein sequence ID" value="EPF28655.1"/>
    <property type="molecule type" value="Genomic_DNA"/>
</dbReference>
<keyword evidence="1" id="KW-1133">Transmembrane helix</keyword>
<feature type="transmembrane region" description="Helical" evidence="1">
    <location>
        <begin position="395"/>
        <end position="414"/>
    </location>
</feature>
<feature type="transmembrane region" description="Helical" evidence="1">
    <location>
        <begin position="322"/>
        <end position="341"/>
    </location>
</feature>
<dbReference type="GO" id="GO:0016020">
    <property type="term" value="C:membrane"/>
    <property type="evidence" value="ECO:0007669"/>
    <property type="project" value="InterPro"/>
</dbReference>
<evidence type="ECO:0000313" key="2">
    <source>
        <dbReference type="EMBL" id="EPF28655.1"/>
    </source>
</evidence>
<dbReference type="InterPro" id="IPR004445">
    <property type="entry name" value="GltS"/>
</dbReference>
<gene>
    <name evidence="2" type="ORF">HMPREF9195_01353</name>
</gene>
<comment type="caution">
    <text evidence="2">The sequence shown here is derived from an EMBL/GenBank/DDBJ whole genome shotgun (WGS) entry which is preliminary data.</text>
</comment>
<evidence type="ECO:0000256" key="1">
    <source>
        <dbReference type="SAM" id="Phobius"/>
    </source>
</evidence>
<sequence>MSLWDIVTDAGLLGALLLVGQFLRAKVKFFQSILMPASLIGGFIGLALGPSGFQILPFSAQLTKYAGVLIAVVFACTPIGDKPISKKEIKGVGGFFYQNTGILMLQYAAGMALALGILNKLWPGLNDGFGLLMATGFYGGHGTAAAVGAIYKEHGYPEFFDLANASATVGLVGGIVIGMIIINWGTRKGYTNYVESPKQLPEYIRTGLIPESQQKSGGKITISNMSLDPLAFHIGIIMIATMLGKWFSSMVQRQVSWLSIPVFVSALLFGYIMQFFLKKTGAAKYVDRYTVQRMSSTSTDLLVISAIVGLKLNVIAANFGPLLISFVFGLILNIVWFLYVGKYSSSKDWFERAIMNYGRANGVIATGVLLSRVVDPDQKSRGLEDTGITDLLNRPIAIALQALPPIFIAMGGVYPMYTTLVMWAGFIVLTVVALAFKWWTPGKMQYSKGDE</sequence>
<dbReference type="AlphaFoldDB" id="A0AA87NSY3"/>